<protein>
    <submittedName>
        <fullName evidence="1">Uncharacterized protein</fullName>
    </submittedName>
</protein>
<sequence length="82" mass="8140">MPTPPLPGGDATKCLTAVVDLLSGTLSTLSAAITGAVAVPPDPTKLLAAVKVVVDALKAINDNNCLPIKLPIPPIPGLPLPA</sequence>
<dbReference type="Proteomes" id="UP000323454">
    <property type="component" value="Unassembled WGS sequence"/>
</dbReference>
<reference evidence="1 2" key="2">
    <citation type="submission" date="2019-09" db="EMBL/GenBank/DDBJ databases">
        <authorList>
            <person name="Jin C."/>
        </authorList>
    </citation>
    <scope>NUCLEOTIDE SEQUENCE [LARGE SCALE GENOMIC DNA]</scope>
    <source>
        <strain evidence="1 2">AN110305</strain>
    </source>
</reference>
<dbReference type="EMBL" id="VUOB01000038">
    <property type="protein sequence ID" value="KAA2259519.1"/>
    <property type="molecule type" value="Genomic_DNA"/>
</dbReference>
<comment type="caution">
    <text evidence="1">The sequence shown here is derived from an EMBL/GenBank/DDBJ whole genome shotgun (WGS) entry which is preliminary data.</text>
</comment>
<organism evidence="1 2">
    <name type="scientific">Solihabitans fulvus</name>
    <dbReference type="NCBI Taxonomy" id="1892852"/>
    <lineage>
        <taxon>Bacteria</taxon>
        <taxon>Bacillati</taxon>
        <taxon>Actinomycetota</taxon>
        <taxon>Actinomycetes</taxon>
        <taxon>Pseudonocardiales</taxon>
        <taxon>Pseudonocardiaceae</taxon>
        <taxon>Solihabitans</taxon>
    </lineage>
</organism>
<evidence type="ECO:0000313" key="1">
    <source>
        <dbReference type="EMBL" id="KAA2259519.1"/>
    </source>
</evidence>
<gene>
    <name evidence="1" type="ORF">F0L68_21570</name>
</gene>
<reference evidence="1 2" key="1">
    <citation type="submission" date="2019-09" db="EMBL/GenBank/DDBJ databases">
        <title>Goodfellowia gen. nov., a new genus of the Pseudonocardineae related to Actinoalloteichus, containing Goodfellowia coeruleoviolacea gen. nov., comb. nov. gen. nov., comb. nov.</title>
        <authorList>
            <person name="Labeda D."/>
        </authorList>
    </citation>
    <scope>NUCLEOTIDE SEQUENCE [LARGE SCALE GENOMIC DNA]</scope>
    <source>
        <strain evidence="1 2">AN110305</strain>
    </source>
</reference>
<proteinExistence type="predicted"/>
<keyword evidence="2" id="KW-1185">Reference proteome</keyword>
<accession>A0A5B2X8Z9</accession>
<dbReference type="AlphaFoldDB" id="A0A5B2X8Z9"/>
<name>A0A5B2X8Z9_9PSEU</name>
<evidence type="ECO:0000313" key="2">
    <source>
        <dbReference type="Proteomes" id="UP000323454"/>
    </source>
</evidence>